<dbReference type="GO" id="GO:0045724">
    <property type="term" value="P:positive regulation of cilium assembly"/>
    <property type="evidence" value="ECO:0007669"/>
    <property type="project" value="TreeGrafter"/>
</dbReference>
<dbReference type="AlphaFoldDB" id="A0A9D3NJJ8"/>
<keyword evidence="8" id="KW-1185">Reference proteome</keyword>
<feature type="compositionally biased region" description="Basic residues" evidence="5">
    <location>
        <begin position="108"/>
        <end position="118"/>
    </location>
</feature>
<evidence type="ECO:0000313" key="8">
    <source>
        <dbReference type="Proteomes" id="UP000824219"/>
    </source>
</evidence>
<evidence type="ECO:0000313" key="7">
    <source>
        <dbReference type="EMBL" id="KAG7323529.1"/>
    </source>
</evidence>
<dbReference type="OrthoDB" id="8942190at2759"/>
<feature type="region of interest" description="Disordered" evidence="5">
    <location>
        <begin position="98"/>
        <end position="174"/>
    </location>
</feature>
<comment type="caution">
    <text evidence="7">The sequence shown here is derived from an EMBL/GenBank/DDBJ whole genome shotgun (WGS) entry which is preliminary data.</text>
</comment>
<dbReference type="Proteomes" id="UP000824219">
    <property type="component" value="Linkage Group LG15"/>
</dbReference>
<organism evidence="7 8">
    <name type="scientific">Hemibagrus wyckioides</name>
    <dbReference type="NCBI Taxonomy" id="337641"/>
    <lineage>
        <taxon>Eukaryota</taxon>
        <taxon>Metazoa</taxon>
        <taxon>Chordata</taxon>
        <taxon>Craniata</taxon>
        <taxon>Vertebrata</taxon>
        <taxon>Euteleostomi</taxon>
        <taxon>Actinopterygii</taxon>
        <taxon>Neopterygii</taxon>
        <taxon>Teleostei</taxon>
        <taxon>Ostariophysi</taxon>
        <taxon>Siluriformes</taxon>
        <taxon>Bagridae</taxon>
        <taxon>Hemibagrus</taxon>
    </lineage>
</organism>
<dbReference type="PANTHER" id="PTHR28625:SF1">
    <property type="entry name" value="PROTEIN PHOSPHATASE 1 REGULATORY SUBUNIT 35"/>
    <property type="match status" value="1"/>
</dbReference>
<sequence>MRRRSPLNPEVQSEYVFVLCSVVEGVLKNSLNFLYTRTLLRFFIVNNQGIVFHTEKEGKVKNMESALMQMIPPPLPLSPAPVPLQCPELDLSLTLTPERPGHPAGALKKGKTQTRPRQVRFAVSPDSSFDHSPVTMEMTQHHSNQSAAKKQHTKGKQGPHTGEQGGVSADSDGQLTEGAELNTTLALKAELQKLEEAEFNSQKAIQERLQNSTTVQECVRTRTAEGLNFPRSHHLYRALVSVSLSHDELISEALRDRPALAPPTTCHHIKSRSPPAEGPDPLFFYEPNCVVRETPLLPGNHIPLPHPRPAPRPAHMTFHLLQRHRQWEA</sequence>
<keyword evidence="2" id="KW-0963">Cytoplasm</keyword>
<protein>
    <recommendedName>
        <fullName evidence="6">Protein phosphatase 1 regulatory subunit 35 C-terminal domain-containing protein</fullName>
    </recommendedName>
</protein>
<evidence type="ECO:0000256" key="1">
    <source>
        <dbReference type="ARBA" id="ARBA00004114"/>
    </source>
</evidence>
<dbReference type="GO" id="GO:0005814">
    <property type="term" value="C:centriole"/>
    <property type="evidence" value="ECO:0007669"/>
    <property type="project" value="UniProtKB-SubCell"/>
</dbReference>
<comment type="similarity">
    <text evidence="4">Belongs to the PPP1R35 family.</text>
</comment>
<name>A0A9D3NJJ8_9TELE</name>
<reference evidence="7 8" key="1">
    <citation type="submission" date="2021-06" db="EMBL/GenBank/DDBJ databases">
        <title>Chromosome-level genome assembly of the red-tail catfish (Hemibagrus wyckioides).</title>
        <authorList>
            <person name="Shao F."/>
        </authorList>
    </citation>
    <scope>NUCLEOTIDE SEQUENCE [LARGE SCALE GENOMIC DNA]</scope>
    <source>
        <strain evidence="7">EC202008001</strain>
        <tissue evidence="7">Blood</tissue>
    </source>
</reference>
<comment type="subcellular location">
    <subcellularLocation>
        <location evidence="1">Cytoplasm</location>
        <location evidence="1">Cytoskeleton</location>
        <location evidence="1">Microtubule organizing center</location>
        <location evidence="1">Centrosome</location>
        <location evidence="1">Centriole</location>
    </subcellularLocation>
</comment>
<accession>A0A9D3NJJ8</accession>
<dbReference type="InterPro" id="IPR033590">
    <property type="entry name" value="PPP1R35"/>
</dbReference>
<feature type="compositionally biased region" description="Polar residues" evidence="5">
    <location>
        <begin position="137"/>
        <end position="148"/>
    </location>
</feature>
<dbReference type="InterPro" id="IPR029135">
    <property type="entry name" value="PPP1R35_C"/>
</dbReference>
<dbReference type="PANTHER" id="PTHR28625">
    <property type="entry name" value="PROTEIN PHOSPHATASE 1 REGULATORY SUBUNIT 35"/>
    <property type="match status" value="1"/>
</dbReference>
<evidence type="ECO:0000256" key="2">
    <source>
        <dbReference type="ARBA" id="ARBA00022490"/>
    </source>
</evidence>
<keyword evidence="3" id="KW-0206">Cytoskeleton</keyword>
<proteinExistence type="inferred from homology"/>
<evidence type="ECO:0000259" key="6">
    <source>
        <dbReference type="Pfam" id="PF15503"/>
    </source>
</evidence>
<evidence type="ECO:0000256" key="3">
    <source>
        <dbReference type="ARBA" id="ARBA00023212"/>
    </source>
</evidence>
<feature type="domain" description="Protein phosphatase 1 regulatory subunit 35 C-terminal" evidence="6">
    <location>
        <begin position="180"/>
        <end position="323"/>
    </location>
</feature>
<dbReference type="EMBL" id="JAHKSW010000015">
    <property type="protein sequence ID" value="KAG7323529.1"/>
    <property type="molecule type" value="Genomic_DNA"/>
</dbReference>
<evidence type="ECO:0000256" key="4">
    <source>
        <dbReference type="ARBA" id="ARBA00029452"/>
    </source>
</evidence>
<dbReference type="Pfam" id="PF15503">
    <property type="entry name" value="PPP1R35_C"/>
    <property type="match status" value="1"/>
</dbReference>
<dbReference type="GO" id="GO:0019902">
    <property type="term" value="F:phosphatase binding"/>
    <property type="evidence" value="ECO:0007669"/>
    <property type="project" value="InterPro"/>
</dbReference>
<gene>
    <name evidence="7" type="ORF">KOW79_013231</name>
</gene>
<dbReference type="GO" id="GO:1903724">
    <property type="term" value="P:positive regulation of centriole elongation"/>
    <property type="evidence" value="ECO:0007669"/>
    <property type="project" value="TreeGrafter"/>
</dbReference>
<evidence type="ECO:0000256" key="5">
    <source>
        <dbReference type="SAM" id="MobiDB-lite"/>
    </source>
</evidence>